<name>C1MU64_MICPC</name>
<dbReference type="PANTHER" id="PTHR11102:SF160">
    <property type="entry name" value="ERAD-ASSOCIATED E3 UBIQUITIN-PROTEIN LIGASE COMPONENT HRD3"/>
    <property type="match status" value="1"/>
</dbReference>
<dbReference type="Proteomes" id="UP000001876">
    <property type="component" value="Unassembled WGS sequence"/>
</dbReference>
<evidence type="ECO:0000313" key="2">
    <source>
        <dbReference type="EMBL" id="EEH56572.1"/>
    </source>
</evidence>
<dbReference type="GeneID" id="9684880"/>
<keyword evidence="3" id="KW-1185">Reference proteome</keyword>
<dbReference type="Pfam" id="PF08238">
    <property type="entry name" value="Sel1"/>
    <property type="match status" value="4"/>
</dbReference>
<dbReference type="OrthoDB" id="272077at2759"/>
<dbReference type="RefSeq" id="XP_003059440.1">
    <property type="nucleotide sequence ID" value="XM_003059394.1"/>
</dbReference>
<dbReference type="EMBL" id="GG663740">
    <property type="protein sequence ID" value="EEH56572.1"/>
    <property type="molecule type" value="Genomic_DNA"/>
</dbReference>
<accession>C1MU64</accession>
<dbReference type="InterPro" id="IPR011990">
    <property type="entry name" value="TPR-like_helical_dom_sf"/>
</dbReference>
<dbReference type="STRING" id="564608.C1MU64"/>
<evidence type="ECO:0000256" key="1">
    <source>
        <dbReference type="ARBA" id="ARBA00038101"/>
    </source>
</evidence>
<reference evidence="2 3" key="1">
    <citation type="journal article" date="2009" name="Science">
        <title>Green evolution and dynamic adaptations revealed by genomes of the marine picoeukaryotes Micromonas.</title>
        <authorList>
            <person name="Worden A.Z."/>
            <person name="Lee J.H."/>
            <person name="Mock T."/>
            <person name="Rouze P."/>
            <person name="Simmons M.P."/>
            <person name="Aerts A.L."/>
            <person name="Allen A.E."/>
            <person name="Cuvelier M.L."/>
            <person name="Derelle E."/>
            <person name="Everett M.V."/>
            <person name="Foulon E."/>
            <person name="Grimwood J."/>
            <person name="Gundlach H."/>
            <person name="Henrissat B."/>
            <person name="Napoli C."/>
            <person name="McDonald S.M."/>
            <person name="Parker M.S."/>
            <person name="Rombauts S."/>
            <person name="Salamov A."/>
            <person name="Von Dassow P."/>
            <person name="Badger J.H."/>
            <person name="Coutinho P.M."/>
            <person name="Demir E."/>
            <person name="Dubchak I."/>
            <person name="Gentemann C."/>
            <person name="Eikrem W."/>
            <person name="Gready J.E."/>
            <person name="John U."/>
            <person name="Lanier W."/>
            <person name="Lindquist E.A."/>
            <person name="Lucas S."/>
            <person name="Mayer K.F."/>
            <person name="Moreau H."/>
            <person name="Not F."/>
            <person name="Otillar R."/>
            <person name="Panaud O."/>
            <person name="Pangilinan J."/>
            <person name="Paulsen I."/>
            <person name="Piegu B."/>
            <person name="Poliakov A."/>
            <person name="Robbens S."/>
            <person name="Schmutz J."/>
            <person name="Toulza E."/>
            <person name="Wyss T."/>
            <person name="Zelensky A."/>
            <person name="Zhou K."/>
            <person name="Armbrust E.V."/>
            <person name="Bhattacharya D."/>
            <person name="Goodenough U.W."/>
            <person name="Van de Peer Y."/>
            <person name="Grigoriev I.V."/>
        </authorList>
    </citation>
    <scope>NUCLEOTIDE SEQUENCE [LARGE SCALE GENOMIC DNA]</scope>
    <source>
        <strain evidence="2 3">CCMP1545</strain>
    </source>
</reference>
<dbReference type="Gene3D" id="1.25.40.10">
    <property type="entry name" value="Tetratricopeptide repeat domain"/>
    <property type="match status" value="1"/>
</dbReference>
<organism evidence="3">
    <name type="scientific">Micromonas pusilla (strain CCMP1545)</name>
    <name type="common">Picoplanktonic green alga</name>
    <dbReference type="NCBI Taxonomy" id="564608"/>
    <lineage>
        <taxon>Eukaryota</taxon>
        <taxon>Viridiplantae</taxon>
        <taxon>Chlorophyta</taxon>
        <taxon>Mamiellophyceae</taxon>
        <taxon>Mamiellales</taxon>
        <taxon>Mamiellaceae</taxon>
        <taxon>Micromonas</taxon>
    </lineage>
</organism>
<proteinExistence type="inferred from homology"/>
<dbReference type="SUPFAM" id="SSF81901">
    <property type="entry name" value="HCP-like"/>
    <property type="match status" value="1"/>
</dbReference>
<evidence type="ECO:0000313" key="3">
    <source>
        <dbReference type="Proteomes" id="UP000001876"/>
    </source>
</evidence>
<protein>
    <submittedName>
        <fullName evidence="2">Predicted protein</fullName>
    </submittedName>
</protein>
<sequence length="218" mass="24752">MPFDEITEHLAFEIFSHVADPRDRVALAATGRVWRNAEKLDASLPGTPGELYELGRGFSDAGEYWKELYWYLKASDRGDADAMWRIAICSYQGYPGVTHYDAFKWLERASALERAPSHFHATLTYWLARCYVNGHGVERDPSKAIELLVKAATEMGCRTAAIELAYICQGSFVDLKLYVQKRNVEEALKWFRRVAELGELCPLAQARVDELERELAGV</sequence>
<dbReference type="InterPro" id="IPR050767">
    <property type="entry name" value="Sel1_AlgK"/>
</dbReference>
<dbReference type="KEGG" id="mpp:MICPUCDRAFT_40143"/>
<gene>
    <name evidence="2" type="ORF">MICPUCDRAFT_40143</name>
</gene>
<comment type="similarity">
    <text evidence="1">Belongs to the sel-1 family.</text>
</comment>
<dbReference type="InterPro" id="IPR006597">
    <property type="entry name" value="Sel1-like"/>
</dbReference>
<dbReference type="PANTHER" id="PTHR11102">
    <property type="entry name" value="SEL-1-LIKE PROTEIN"/>
    <property type="match status" value="1"/>
</dbReference>
<dbReference type="SMART" id="SM00671">
    <property type="entry name" value="SEL1"/>
    <property type="match status" value="3"/>
</dbReference>
<dbReference type="AlphaFoldDB" id="C1MU64"/>